<evidence type="ECO:0000256" key="9">
    <source>
        <dbReference type="SAM" id="SignalP"/>
    </source>
</evidence>
<dbReference type="GO" id="GO:0015036">
    <property type="term" value="F:disulfide oxidoreductase activity"/>
    <property type="evidence" value="ECO:0007669"/>
    <property type="project" value="UniProtKB-ARBA"/>
</dbReference>
<keyword evidence="11" id="KW-0413">Isomerase</keyword>
<dbReference type="Proteomes" id="UP000061135">
    <property type="component" value="Chromosome"/>
</dbReference>
<dbReference type="PANTHER" id="PTHR35891:SF3">
    <property type="entry name" value="THIOL:DISULFIDE INTERCHANGE PROTEIN DSBL"/>
    <property type="match status" value="1"/>
</dbReference>
<dbReference type="InterPro" id="IPR023205">
    <property type="entry name" value="DsbA/DsbL"/>
</dbReference>
<evidence type="ECO:0000256" key="7">
    <source>
        <dbReference type="PIRNR" id="PIRNR001488"/>
    </source>
</evidence>
<proteinExistence type="inferred from homology"/>
<name>A0A0E3V2D6_9BURK</name>
<dbReference type="STRING" id="1835254.CL55_00019600"/>
<sequence>MIILSKSKRTLLSAAILGLAFSFSGLATAQSPKIEEGFDYRILPTPQPVEAKGKVEVIEFFWYGCPHCYDFEPELNAWLKRQAKDVTFRKVPVAFRDDFMPHSQLFYALESMGKGDAMNDKVMYAMHKENKRLMTENEIADWVASQGIDRNTFLATYRSFAVISKARAARQMADAYRIDGVPTIVMQGRYVTSPSIAGTKAKAIAVMDHLEQKIRRDKYK</sequence>
<keyword evidence="12" id="KW-1185">Reference proteome</keyword>
<organism evidence="11 12">
    <name type="scientific">Polynucleobacter duraquae</name>
    <dbReference type="NCBI Taxonomy" id="1835254"/>
    <lineage>
        <taxon>Bacteria</taxon>
        <taxon>Pseudomonadati</taxon>
        <taxon>Pseudomonadota</taxon>
        <taxon>Betaproteobacteria</taxon>
        <taxon>Burkholderiales</taxon>
        <taxon>Burkholderiaceae</taxon>
        <taxon>Polynucleobacter</taxon>
    </lineage>
</organism>
<dbReference type="PATRIC" id="fig|576611.7.peg.1990"/>
<dbReference type="PANTHER" id="PTHR35891">
    <property type="entry name" value="THIOL:DISULFIDE INTERCHANGE PROTEIN DSBA"/>
    <property type="match status" value="1"/>
</dbReference>
<comment type="subcellular location">
    <subcellularLocation>
        <location evidence="1 7">Periplasm</location>
    </subcellularLocation>
</comment>
<accession>A0A0E3V2D6</accession>
<feature type="signal peptide" evidence="9">
    <location>
        <begin position="1"/>
        <end position="29"/>
    </location>
</feature>
<evidence type="ECO:0000256" key="4">
    <source>
        <dbReference type="ARBA" id="ARBA00022764"/>
    </source>
</evidence>
<dbReference type="Pfam" id="PF01323">
    <property type="entry name" value="DSBA"/>
    <property type="match status" value="1"/>
</dbReference>
<dbReference type="CDD" id="cd03019">
    <property type="entry name" value="DsbA_DsbA"/>
    <property type="match status" value="1"/>
</dbReference>
<dbReference type="GO" id="GO:0042597">
    <property type="term" value="C:periplasmic space"/>
    <property type="evidence" value="ECO:0007669"/>
    <property type="project" value="UniProtKB-SubCell"/>
</dbReference>
<feature type="disulfide bond" description="Redox-active" evidence="8">
    <location>
        <begin position="65"/>
        <end position="68"/>
    </location>
</feature>
<dbReference type="HOGENOM" id="CLU_088255_1_0_4"/>
<dbReference type="SUPFAM" id="SSF52833">
    <property type="entry name" value="Thioredoxin-like"/>
    <property type="match status" value="1"/>
</dbReference>
<dbReference type="AlphaFoldDB" id="A0A0E3V2D6"/>
<dbReference type="GO" id="GO:0016853">
    <property type="term" value="F:isomerase activity"/>
    <property type="evidence" value="ECO:0007669"/>
    <property type="project" value="UniProtKB-KW"/>
</dbReference>
<dbReference type="InterPro" id="IPR013766">
    <property type="entry name" value="Thioredoxin_domain"/>
</dbReference>
<dbReference type="Gene3D" id="3.40.30.10">
    <property type="entry name" value="Glutaredoxin"/>
    <property type="match status" value="1"/>
</dbReference>
<evidence type="ECO:0000256" key="8">
    <source>
        <dbReference type="PIRSR" id="PIRSR001488-1"/>
    </source>
</evidence>
<comment type="similarity">
    <text evidence="2">Belongs to the thioredoxin family. DsbA subfamily.</text>
</comment>
<dbReference type="RefSeq" id="WP_156156298.1">
    <property type="nucleotide sequence ID" value="NZ_CP007501.1"/>
</dbReference>
<dbReference type="InterPro" id="IPR001853">
    <property type="entry name" value="DSBA-like_thioredoxin_dom"/>
</dbReference>
<feature type="domain" description="Thioredoxin" evidence="10">
    <location>
        <begin position="14"/>
        <end position="212"/>
    </location>
</feature>
<dbReference type="InterPro" id="IPR017937">
    <property type="entry name" value="Thioredoxin_CS"/>
</dbReference>
<dbReference type="PROSITE" id="PS51352">
    <property type="entry name" value="THIOREDOXIN_2"/>
    <property type="match status" value="1"/>
</dbReference>
<dbReference type="InterPro" id="IPR050824">
    <property type="entry name" value="Thiol_disulfide_DsbA"/>
</dbReference>
<keyword evidence="5 7" id="KW-1015">Disulfide bond</keyword>
<evidence type="ECO:0000313" key="11">
    <source>
        <dbReference type="EMBL" id="AKD26293.1"/>
    </source>
</evidence>
<dbReference type="PIRSF" id="PIRSF001488">
    <property type="entry name" value="Tdi_protein"/>
    <property type="match status" value="1"/>
</dbReference>
<keyword evidence="4 7" id="KW-0574">Periplasm</keyword>
<dbReference type="KEGG" id="pdq:CL55_00019600"/>
<dbReference type="EMBL" id="CP007501">
    <property type="protein sequence ID" value="AKD26293.1"/>
    <property type="molecule type" value="Genomic_DNA"/>
</dbReference>
<gene>
    <name evidence="11" type="ORF">CL55_00019600</name>
</gene>
<protein>
    <recommendedName>
        <fullName evidence="7">Thiol:disulfide interchange protein</fullName>
    </recommendedName>
</protein>
<evidence type="ECO:0000256" key="5">
    <source>
        <dbReference type="ARBA" id="ARBA00023157"/>
    </source>
</evidence>
<evidence type="ECO:0000256" key="2">
    <source>
        <dbReference type="ARBA" id="ARBA00005791"/>
    </source>
</evidence>
<evidence type="ECO:0000313" key="12">
    <source>
        <dbReference type="Proteomes" id="UP000061135"/>
    </source>
</evidence>
<dbReference type="OrthoDB" id="9784896at2"/>
<dbReference type="InterPro" id="IPR036249">
    <property type="entry name" value="Thioredoxin-like_sf"/>
</dbReference>
<keyword evidence="3 9" id="KW-0732">Signal</keyword>
<reference evidence="11 12" key="1">
    <citation type="submission" date="2014-03" db="EMBL/GenBank/DDBJ databases">
        <title>Genome of Polynucleobacter strain MWH-MoK4.</title>
        <authorList>
            <person name="Hahn M.W."/>
        </authorList>
    </citation>
    <scope>NUCLEOTIDE SEQUENCE [LARGE SCALE GENOMIC DNA]</scope>
    <source>
        <strain evidence="11 12">MWH-MoK4</strain>
    </source>
</reference>
<keyword evidence="6" id="KW-0676">Redox-active center</keyword>
<evidence type="ECO:0000256" key="1">
    <source>
        <dbReference type="ARBA" id="ARBA00004418"/>
    </source>
</evidence>
<evidence type="ECO:0000256" key="3">
    <source>
        <dbReference type="ARBA" id="ARBA00022729"/>
    </source>
</evidence>
<dbReference type="PROSITE" id="PS00194">
    <property type="entry name" value="THIOREDOXIN_1"/>
    <property type="match status" value="1"/>
</dbReference>
<evidence type="ECO:0000256" key="6">
    <source>
        <dbReference type="ARBA" id="ARBA00023284"/>
    </source>
</evidence>
<feature type="chain" id="PRO_5002413350" description="Thiol:disulfide interchange protein" evidence="9">
    <location>
        <begin position="30"/>
        <end position="220"/>
    </location>
</feature>
<evidence type="ECO:0000259" key="10">
    <source>
        <dbReference type="PROSITE" id="PS51352"/>
    </source>
</evidence>